<dbReference type="PANTHER" id="PTHR36847">
    <property type="entry name" value="AMIDOLIGASE ENZYME"/>
    <property type="match status" value="1"/>
</dbReference>
<evidence type="ECO:0000256" key="1">
    <source>
        <dbReference type="SAM" id="MobiDB-lite"/>
    </source>
</evidence>
<keyword evidence="3" id="KW-1185">Reference proteome</keyword>
<gene>
    <name evidence="2" type="ORF">B0T26DRAFT_645856</name>
</gene>
<feature type="region of interest" description="Disordered" evidence="1">
    <location>
        <begin position="1"/>
        <end position="29"/>
    </location>
</feature>
<organism evidence="2 3">
    <name type="scientific">Lasiosphaeria miniovina</name>
    <dbReference type="NCBI Taxonomy" id="1954250"/>
    <lineage>
        <taxon>Eukaryota</taxon>
        <taxon>Fungi</taxon>
        <taxon>Dikarya</taxon>
        <taxon>Ascomycota</taxon>
        <taxon>Pezizomycotina</taxon>
        <taxon>Sordariomycetes</taxon>
        <taxon>Sordariomycetidae</taxon>
        <taxon>Sordariales</taxon>
        <taxon>Lasiosphaeriaceae</taxon>
        <taxon>Lasiosphaeria</taxon>
    </lineage>
</organism>
<reference evidence="2" key="1">
    <citation type="submission" date="2023-06" db="EMBL/GenBank/DDBJ databases">
        <title>Genome-scale phylogeny and comparative genomics of the fungal order Sordariales.</title>
        <authorList>
            <consortium name="Lawrence Berkeley National Laboratory"/>
            <person name="Hensen N."/>
            <person name="Bonometti L."/>
            <person name="Westerberg I."/>
            <person name="Brannstrom I.O."/>
            <person name="Guillou S."/>
            <person name="Cros-Aarteil S."/>
            <person name="Calhoun S."/>
            <person name="Haridas S."/>
            <person name="Kuo A."/>
            <person name="Mondo S."/>
            <person name="Pangilinan J."/>
            <person name="Riley R."/>
            <person name="LaButti K."/>
            <person name="Andreopoulos B."/>
            <person name="Lipzen A."/>
            <person name="Chen C."/>
            <person name="Yanf M."/>
            <person name="Daum C."/>
            <person name="Ng V."/>
            <person name="Clum A."/>
            <person name="Steindorff A."/>
            <person name="Ohm R."/>
            <person name="Martin F."/>
            <person name="Silar P."/>
            <person name="Natvig D."/>
            <person name="Lalanne C."/>
            <person name="Gautier V."/>
            <person name="Ament-velasquez S.L."/>
            <person name="Kruys A."/>
            <person name="Hutchinson M.I."/>
            <person name="Powell A.J."/>
            <person name="Barry K."/>
            <person name="Miller A.N."/>
            <person name="Grigoriev I.V."/>
            <person name="Debuchy R."/>
            <person name="Gladieux P."/>
            <person name="Thoren M.H."/>
            <person name="Johannesson H."/>
        </authorList>
    </citation>
    <scope>NUCLEOTIDE SEQUENCE</scope>
    <source>
        <strain evidence="2">SMH2392-1A</strain>
    </source>
</reference>
<dbReference type="AlphaFoldDB" id="A0AA40AJH4"/>
<dbReference type="Proteomes" id="UP001172101">
    <property type="component" value="Unassembled WGS sequence"/>
</dbReference>
<accession>A0AA40AJH4</accession>
<name>A0AA40AJH4_9PEZI</name>
<proteinExistence type="predicted"/>
<evidence type="ECO:0000313" key="2">
    <source>
        <dbReference type="EMBL" id="KAK0716895.1"/>
    </source>
</evidence>
<evidence type="ECO:0000313" key="3">
    <source>
        <dbReference type="Proteomes" id="UP001172101"/>
    </source>
</evidence>
<dbReference type="Pfam" id="PF12224">
    <property type="entry name" value="Amidoligase_2"/>
    <property type="match status" value="1"/>
</dbReference>
<dbReference type="RefSeq" id="XP_060295688.1">
    <property type="nucleotide sequence ID" value="XM_060437767.1"/>
</dbReference>
<dbReference type="GeneID" id="85321037"/>
<dbReference type="InterPro" id="IPR022025">
    <property type="entry name" value="Amidoligase_2"/>
</dbReference>
<protein>
    <submittedName>
        <fullName evidence="2">Uncharacterized protein</fullName>
    </submittedName>
</protein>
<dbReference type="PANTHER" id="PTHR36847:SF1">
    <property type="entry name" value="AMIDOLIGASE ENZYME"/>
    <property type="match status" value="1"/>
</dbReference>
<sequence length="441" mass="48835">MVEVPAAGTDDTSMDKHTEPEAADVDSVEDLSVATEMKFLLRLTLPREPEADQSRTEDGRQALLEEQTRESVAATIRATGQAAATVEAIKGDGLEERQVWASHWIVKRANSASPQEAEQAEQAALPSGDSSHYCHYYYSYYYYYTWIPVELCSPRMQLRDPSTHTRIAQALAALNAEYTLVANYTCEVHVHVGRMDGRPFALPTLQRLATLLWLAEPTLRSIRDPASPNYHNVFTWGAELRRRSRLARAVLASGGTPSRRRTGDAQVDSILAASSSSSTAEASRRDVHALELIWDAATHGELGRLLSGPGKQFRRLGFNFSAFGREDARARTNPRTVEFRIMEGTPRADLVLGWLAVCGAVAEAAALRSDERFHCAVSRLLLQLVDEDEDEDGARPGGRALAFRELMQDLQVPRATYVAFEDKIAAQWTAAAVARPERVPR</sequence>
<comment type="caution">
    <text evidence="2">The sequence shown here is derived from an EMBL/GenBank/DDBJ whole genome shotgun (WGS) entry which is preliminary data.</text>
</comment>
<dbReference type="EMBL" id="JAUIRO010000004">
    <property type="protein sequence ID" value="KAK0716895.1"/>
    <property type="molecule type" value="Genomic_DNA"/>
</dbReference>